<protein>
    <recommendedName>
        <fullName evidence="6">ABC transmembrane type-1 domain-containing protein</fullName>
    </recommendedName>
</protein>
<dbReference type="PROSITE" id="PS50929">
    <property type="entry name" value="ABC_TM1F"/>
    <property type="match status" value="1"/>
</dbReference>
<comment type="subcellular location">
    <subcellularLocation>
        <location evidence="1">Membrane</location>
        <topology evidence="1">Multi-pass membrane protein</topology>
    </subcellularLocation>
</comment>
<keyword evidence="8" id="KW-1185">Reference proteome</keyword>
<dbReference type="GO" id="GO:0015421">
    <property type="term" value="F:ABC-type oligopeptide transporter activity"/>
    <property type="evidence" value="ECO:0007669"/>
    <property type="project" value="TreeGrafter"/>
</dbReference>
<keyword evidence="3 5" id="KW-1133">Transmembrane helix</keyword>
<evidence type="ECO:0000256" key="2">
    <source>
        <dbReference type="ARBA" id="ARBA00022692"/>
    </source>
</evidence>
<dbReference type="GO" id="GO:0005524">
    <property type="term" value="F:ATP binding"/>
    <property type="evidence" value="ECO:0007669"/>
    <property type="project" value="InterPro"/>
</dbReference>
<dbReference type="PANTHER" id="PTHR43394">
    <property type="entry name" value="ATP-DEPENDENT PERMEASE MDL1, MITOCHONDRIAL"/>
    <property type="match status" value="1"/>
</dbReference>
<dbReference type="Proteomes" id="UP000188268">
    <property type="component" value="Unassembled WGS sequence"/>
</dbReference>
<dbReference type="SUPFAM" id="SSF90123">
    <property type="entry name" value="ABC transporter transmembrane region"/>
    <property type="match status" value="1"/>
</dbReference>
<evidence type="ECO:0000256" key="5">
    <source>
        <dbReference type="SAM" id="Phobius"/>
    </source>
</evidence>
<dbReference type="Gene3D" id="1.20.1560.10">
    <property type="entry name" value="ABC transporter type 1, transmembrane domain"/>
    <property type="match status" value="1"/>
</dbReference>
<dbReference type="EMBL" id="AWWV01011329">
    <property type="protein sequence ID" value="OMO72846.1"/>
    <property type="molecule type" value="Genomic_DNA"/>
</dbReference>
<dbReference type="AlphaFoldDB" id="A0A1R3HR16"/>
<evidence type="ECO:0000256" key="3">
    <source>
        <dbReference type="ARBA" id="ARBA00022989"/>
    </source>
</evidence>
<dbReference type="InterPro" id="IPR011527">
    <property type="entry name" value="ABC1_TM_dom"/>
</dbReference>
<dbReference type="OrthoDB" id="1726023at2759"/>
<evidence type="ECO:0000256" key="1">
    <source>
        <dbReference type="ARBA" id="ARBA00004141"/>
    </source>
</evidence>
<name>A0A1R3HR16_COCAP</name>
<comment type="caution">
    <text evidence="7">The sequence shown here is derived from an EMBL/GenBank/DDBJ whole genome shotgun (WGS) entry which is preliminary data.</text>
</comment>
<proteinExistence type="predicted"/>
<feature type="domain" description="ABC transmembrane type-1" evidence="6">
    <location>
        <begin position="1"/>
        <end position="65"/>
    </location>
</feature>
<dbReference type="InterPro" id="IPR036640">
    <property type="entry name" value="ABC1_TM_sf"/>
</dbReference>
<feature type="transmembrane region" description="Helical" evidence="5">
    <location>
        <begin position="42"/>
        <end position="63"/>
    </location>
</feature>
<accession>A0A1R3HR16</accession>
<dbReference type="GO" id="GO:0005743">
    <property type="term" value="C:mitochondrial inner membrane"/>
    <property type="evidence" value="ECO:0007669"/>
    <property type="project" value="TreeGrafter"/>
</dbReference>
<feature type="transmembrane region" description="Helical" evidence="5">
    <location>
        <begin position="12"/>
        <end position="30"/>
    </location>
</feature>
<evidence type="ECO:0000313" key="7">
    <source>
        <dbReference type="EMBL" id="OMO72846.1"/>
    </source>
</evidence>
<organism evidence="7 8">
    <name type="scientific">Corchorus capsularis</name>
    <name type="common">Jute</name>
    <dbReference type="NCBI Taxonomy" id="210143"/>
    <lineage>
        <taxon>Eukaryota</taxon>
        <taxon>Viridiplantae</taxon>
        <taxon>Streptophyta</taxon>
        <taxon>Embryophyta</taxon>
        <taxon>Tracheophyta</taxon>
        <taxon>Spermatophyta</taxon>
        <taxon>Magnoliopsida</taxon>
        <taxon>eudicotyledons</taxon>
        <taxon>Gunneridae</taxon>
        <taxon>Pentapetalae</taxon>
        <taxon>rosids</taxon>
        <taxon>malvids</taxon>
        <taxon>Malvales</taxon>
        <taxon>Malvaceae</taxon>
        <taxon>Grewioideae</taxon>
        <taxon>Apeibeae</taxon>
        <taxon>Corchorus</taxon>
    </lineage>
</organism>
<dbReference type="GO" id="GO:0090374">
    <property type="term" value="P:oligopeptide export from mitochondrion"/>
    <property type="evidence" value="ECO:0007669"/>
    <property type="project" value="TreeGrafter"/>
</dbReference>
<evidence type="ECO:0000256" key="4">
    <source>
        <dbReference type="ARBA" id="ARBA00023136"/>
    </source>
</evidence>
<keyword evidence="2 5" id="KW-0812">Transmembrane</keyword>
<dbReference type="InterPro" id="IPR039421">
    <property type="entry name" value="Type_1_exporter"/>
</dbReference>
<keyword evidence="4 5" id="KW-0472">Membrane</keyword>
<dbReference type="Gramene" id="OMO72846">
    <property type="protein sequence ID" value="OMO72846"/>
    <property type="gene ID" value="CCACVL1_17554"/>
</dbReference>
<dbReference type="STRING" id="210143.A0A1R3HR16"/>
<gene>
    <name evidence="7" type="ORF">CCACVL1_17554</name>
</gene>
<dbReference type="PANTHER" id="PTHR43394:SF1">
    <property type="entry name" value="ATP-BINDING CASSETTE SUB-FAMILY B MEMBER 10, MITOCHONDRIAL"/>
    <property type="match status" value="1"/>
</dbReference>
<evidence type="ECO:0000313" key="8">
    <source>
        <dbReference type="Proteomes" id="UP000188268"/>
    </source>
</evidence>
<sequence length="112" mass="11862">KVVGLFVGGLNAASTLSVIIVVIYGANLTINGSMSPGDLTSFILYSLTVGSFVSGLSGLYTTVMKAAGASRRVFQLLDRSSSMPKSGNKCRAHWVIKMVKWSWMTSGLPITS</sequence>
<reference evidence="7 8" key="1">
    <citation type="submission" date="2013-09" db="EMBL/GenBank/DDBJ databases">
        <title>Corchorus capsularis genome sequencing.</title>
        <authorList>
            <person name="Alam M."/>
            <person name="Haque M.S."/>
            <person name="Islam M.S."/>
            <person name="Emdad E.M."/>
            <person name="Islam M.M."/>
            <person name="Ahmed B."/>
            <person name="Halim A."/>
            <person name="Hossen Q.M.M."/>
            <person name="Hossain M.Z."/>
            <person name="Ahmed R."/>
            <person name="Khan M.M."/>
            <person name="Islam R."/>
            <person name="Rashid M.M."/>
            <person name="Khan S.A."/>
            <person name="Rahman M.S."/>
            <person name="Alam M."/>
        </authorList>
    </citation>
    <scope>NUCLEOTIDE SEQUENCE [LARGE SCALE GENOMIC DNA]</scope>
    <source>
        <strain evidence="8">cv. CVL-1</strain>
        <tissue evidence="7">Whole seedling</tissue>
    </source>
</reference>
<feature type="non-terminal residue" evidence="7">
    <location>
        <position position="1"/>
    </location>
</feature>
<evidence type="ECO:0000259" key="6">
    <source>
        <dbReference type="PROSITE" id="PS50929"/>
    </source>
</evidence>